<gene>
    <name evidence="3" type="primary">ARSB</name>
    <name evidence="3" type="ORF">SPIL2461_LOCUS13814</name>
</gene>
<dbReference type="Proteomes" id="UP000649617">
    <property type="component" value="Unassembled WGS sequence"/>
</dbReference>
<dbReference type="OrthoDB" id="10431197at2759"/>
<protein>
    <submittedName>
        <fullName evidence="3">ARSB protein</fullName>
    </submittedName>
</protein>
<evidence type="ECO:0000256" key="1">
    <source>
        <dbReference type="SAM" id="MobiDB-lite"/>
    </source>
</evidence>
<evidence type="ECO:0000313" key="3">
    <source>
        <dbReference type="EMBL" id="CAE7525979.1"/>
    </source>
</evidence>
<comment type="caution">
    <text evidence="3">The sequence shown here is derived from an EMBL/GenBank/DDBJ whole genome shotgun (WGS) entry which is preliminary data.</text>
</comment>
<sequence length="109" mass="11862">MESPEHRTVGIVVASIMLCFSCSCLLVCGICICMCVRGVPPKYVPRVEAYLKELEAQGYLPNWDGMTEVEKQQQSPTSGEPEDLPPLEEIVLEPKPQVPAKPGADDSGT</sequence>
<feature type="region of interest" description="Disordered" evidence="1">
    <location>
        <begin position="65"/>
        <end position="109"/>
    </location>
</feature>
<accession>A0A812TGM1</accession>
<evidence type="ECO:0000313" key="4">
    <source>
        <dbReference type="Proteomes" id="UP000649617"/>
    </source>
</evidence>
<keyword evidence="4" id="KW-1185">Reference proteome</keyword>
<dbReference type="EMBL" id="CAJNIZ010030757">
    <property type="protein sequence ID" value="CAE7525979.1"/>
    <property type="molecule type" value="Genomic_DNA"/>
</dbReference>
<dbReference type="PROSITE" id="PS51257">
    <property type="entry name" value="PROKAR_LIPOPROTEIN"/>
    <property type="match status" value="1"/>
</dbReference>
<proteinExistence type="predicted"/>
<evidence type="ECO:0000256" key="2">
    <source>
        <dbReference type="SAM" id="Phobius"/>
    </source>
</evidence>
<feature type="transmembrane region" description="Helical" evidence="2">
    <location>
        <begin position="12"/>
        <end position="36"/>
    </location>
</feature>
<keyword evidence="2" id="KW-1133">Transmembrane helix</keyword>
<dbReference type="AlphaFoldDB" id="A0A812TGM1"/>
<reference evidence="3" key="1">
    <citation type="submission" date="2021-02" db="EMBL/GenBank/DDBJ databases">
        <authorList>
            <person name="Dougan E. K."/>
            <person name="Rhodes N."/>
            <person name="Thang M."/>
            <person name="Chan C."/>
        </authorList>
    </citation>
    <scope>NUCLEOTIDE SEQUENCE</scope>
</reference>
<keyword evidence="2" id="KW-0472">Membrane</keyword>
<keyword evidence="2" id="KW-0812">Transmembrane</keyword>
<organism evidence="3 4">
    <name type="scientific">Symbiodinium pilosum</name>
    <name type="common">Dinoflagellate</name>
    <dbReference type="NCBI Taxonomy" id="2952"/>
    <lineage>
        <taxon>Eukaryota</taxon>
        <taxon>Sar</taxon>
        <taxon>Alveolata</taxon>
        <taxon>Dinophyceae</taxon>
        <taxon>Suessiales</taxon>
        <taxon>Symbiodiniaceae</taxon>
        <taxon>Symbiodinium</taxon>
    </lineage>
</organism>
<name>A0A812TGM1_SYMPI</name>